<accession>A0A429ZWJ3</accession>
<dbReference type="Proteomes" id="UP000287857">
    <property type="component" value="Unassembled WGS sequence"/>
</dbReference>
<dbReference type="PANTHER" id="PTHR10204:SF34">
    <property type="entry name" value="NAD(P)H DEHYDROGENASE [QUINONE] 1 ISOFORM 1"/>
    <property type="match status" value="1"/>
</dbReference>
<dbReference type="SUPFAM" id="SSF52218">
    <property type="entry name" value="Flavoproteins"/>
    <property type="match status" value="1"/>
</dbReference>
<name>A0A429ZWJ3_9ENTE</name>
<dbReference type="InterPro" id="IPR029039">
    <property type="entry name" value="Flavoprotein-like_sf"/>
</dbReference>
<evidence type="ECO:0000259" key="3">
    <source>
        <dbReference type="Pfam" id="PF02525"/>
    </source>
</evidence>
<comment type="similarity">
    <text evidence="1">Belongs to the NAD(P)H dehydrogenase (quinone) family.</text>
</comment>
<dbReference type="InterPro" id="IPR003680">
    <property type="entry name" value="Flavodoxin_fold"/>
</dbReference>
<organism evidence="4 5">
    <name type="scientific">Vagococcus vulneris</name>
    <dbReference type="NCBI Taxonomy" id="1977869"/>
    <lineage>
        <taxon>Bacteria</taxon>
        <taxon>Bacillati</taxon>
        <taxon>Bacillota</taxon>
        <taxon>Bacilli</taxon>
        <taxon>Lactobacillales</taxon>
        <taxon>Enterococcaceae</taxon>
        <taxon>Vagococcus</taxon>
    </lineage>
</organism>
<dbReference type="PANTHER" id="PTHR10204">
    <property type="entry name" value="NAD P H OXIDOREDUCTASE-RELATED"/>
    <property type="match status" value="1"/>
</dbReference>
<evidence type="ECO:0000313" key="4">
    <source>
        <dbReference type="EMBL" id="RST98133.1"/>
    </source>
</evidence>
<protein>
    <recommendedName>
        <fullName evidence="3">Flavodoxin-like fold domain-containing protein</fullName>
    </recommendedName>
</protein>
<sequence length="192" mass="22254">MKTTIIIDHPWKGSYNHAILNSLKKKLEKNNSDYNVIDLCKDNFNPMMQIEELEHYQSGEIFDPLVKEYVNIIRKTDQVIFIFPIWWYSSPAGLKGFFDKVFLNKVAFYDDGDGVKPLLNIKKTMIFTTSEQSAEGIYEHGNDCFRNQIKTTLSDVGFQDIEWMHLGSVSSITNEERVDFLNLAAEKTTLRI</sequence>
<dbReference type="EMBL" id="NGJS01000013">
    <property type="protein sequence ID" value="RST98133.1"/>
    <property type="molecule type" value="Genomic_DNA"/>
</dbReference>
<dbReference type="Gene3D" id="3.40.50.360">
    <property type="match status" value="1"/>
</dbReference>
<proteinExistence type="inferred from homology"/>
<keyword evidence="2" id="KW-0560">Oxidoreductase</keyword>
<dbReference type="RefSeq" id="WP_125984391.1">
    <property type="nucleotide sequence ID" value="NZ_NGJS01000013.1"/>
</dbReference>
<dbReference type="AlphaFoldDB" id="A0A429ZWJ3"/>
<gene>
    <name evidence="4" type="ORF">CBF37_08855</name>
</gene>
<comment type="caution">
    <text evidence="4">The sequence shown here is derived from an EMBL/GenBank/DDBJ whole genome shotgun (WGS) entry which is preliminary data.</text>
</comment>
<dbReference type="GO" id="GO:0005829">
    <property type="term" value="C:cytosol"/>
    <property type="evidence" value="ECO:0007669"/>
    <property type="project" value="TreeGrafter"/>
</dbReference>
<keyword evidence="5" id="KW-1185">Reference proteome</keyword>
<dbReference type="OrthoDB" id="9798454at2"/>
<dbReference type="Pfam" id="PF02525">
    <property type="entry name" value="Flavodoxin_2"/>
    <property type="match status" value="1"/>
</dbReference>
<feature type="domain" description="Flavodoxin-like fold" evidence="3">
    <location>
        <begin position="1"/>
        <end position="176"/>
    </location>
</feature>
<evidence type="ECO:0000256" key="2">
    <source>
        <dbReference type="ARBA" id="ARBA00023002"/>
    </source>
</evidence>
<dbReference type="InterPro" id="IPR051545">
    <property type="entry name" value="NAD(P)H_dehydrogenase_qn"/>
</dbReference>
<dbReference type="GO" id="GO:0003955">
    <property type="term" value="F:NAD(P)H dehydrogenase (quinone) activity"/>
    <property type="evidence" value="ECO:0007669"/>
    <property type="project" value="TreeGrafter"/>
</dbReference>
<evidence type="ECO:0000313" key="5">
    <source>
        <dbReference type="Proteomes" id="UP000287857"/>
    </source>
</evidence>
<reference evidence="4 5" key="1">
    <citation type="submission" date="2017-05" db="EMBL/GenBank/DDBJ databases">
        <title>Vagococcus spp. assemblies.</title>
        <authorList>
            <person name="Gulvik C.A."/>
        </authorList>
    </citation>
    <scope>NUCLEOTIDE SEQUENCE [LARGE SCALE GENOMIC DNA]</scope>
    <source>
        <strain evidence="4 5">SS1995</strain>
    </source>
</reference>
<evidence type="ECO:0000256" key="1">
    <source>
        <dbReference type="ARBA" id="ARBA00006252"/>
    </source>
</evidence>